<dbReference type="AlphaFoldDB" id="A0A183SX79"/>
<accession>A0A183SX79</accession>
<keyword evidence="2" id="KW-1185">Reference proteome</keyword>
<sequence length="483" mass="54484">MVKRSFLSESSVTSQLLRDASRRHSLHAKHVFKRYVSQICEGVTNCVLDNLPSVTGLPRTVFLSRLAAVGTYVSSKKEHILSQIETILQMLTDFSGEESGKKRTVATVTVKARGMRTIREIANTPEKLPILCDWMQKHSQDLISALVYCLNLEHEELAEEACFTAAFLARKCRLDMQGGIDSLIAGLIRTMAIAMVPRENHVDAYREARERHNDLELIRAKPMPFHFPRQTYDFTEVHHRLIGVVYYTIADILYSVPLPKLYHFFECRIFRRKEMTRTLLFQILYVIALSLPELMEEAKIIDRREVPEGDKGAAAAEELRRAKVAQEWDDLPALLYTEILRVYEDNNQKNKDLILDIMEFCRVNAPVRLPIFEADAITALELYNARAGGLKVDGTGNDKITVTGGAISATSGATTATPKRLSIVVQPNLLKDPMTAISLEDEGAEDSFSYDSEMSLQQELVRKSQVPARLPSILNFSRTPPAD</sequence>
<dbReference type="SUPFAM" id="SSF48371">
    <property type="entry name" value="ARM repeat"/>
    <property type="match status" value="1"/>
</dbReference>
<proteinExistence type="predicted"/>
<gene>
    <name evidence="1" type="ORF">SSLN_LOCUS8827</name>
</gene>
<dbReference type="InterPro" id="IPR016024">
    <property type="entry name" value="ARM-type_fold"/>
</dbReference>
<dbReference type="OrthoDB" id="6231986at2759"/>
<name>A0A183SX79_SCHSO</name>
<dbReference type="Proteomes" id="UP000275846">
    <property type="component" value="Unassembled WGS sequence"/>
</dbReference>
<dbReference type="EMBL" id="UYSU01034877">
    <property type="protein sequence ID" value="VDL95212.1"/>
    <property type="molecule type" value="Genomic_DNA"/>
</dbReference>
<reference evidence="1 2" key="2">
    <citation type="submission" date="2018-11" db="EMBL/GenBank/DDBJ databases">
        <authorList>
            <consortium name="Pathogen Informatics"/>
        </authorList>
    </citation>
    <scope>NUCLEOTIDE SEQUENCE [LARGE SCALE GENOMIC DNA]</scope>
    <source>
        <strain evidence="1 2">NST_G2</strain>
    </source>
</reference>
<organism evidence="3">
    <name type="scientific">Schistocephalus solidus</name>
    <name type="common">Tapeworm</name>
    <dbReference type="NCBI Taxonomy" id="70667"/>
    <lineage>
        <taxon>Eukaryota</taxon>
        <taxon>Metazoa</taxon>
        <taxon>Spiralia</taxon>
        <taxon>Lophotrochozoa</taxon>
        <taxon>Platyhelminthes</taxon>
        <taxon>Cestoda</taxon>
        <taxon>Eucestoda</taxon>
        <taxon>Diphyllobothriidea</taxon>
        <taxon>Diphyllobothriidae</taxon>
        <taxon>Schistocephalus</taxon>
    </lineage>
</organism>
<evidence type="ECO:0000313" key="2">
    <source>
        <dbReference type="Proteomes" id="UP000275846"/>
    </source>
</evidence>
<evidence type="ECO:0000313" key="1">
    <source>
        <dbReference type="EMBL" id="VDL95212.1"/>
    </source>
</evidence>
<protein>
    <submittedName>
        <fullName evidence="3">Non-specific serine/threonine protein kinase</fullName>
    </submittedName>
</protein>
<evidence type="ECO:0000313" key="3">
    <source>
        <dbReference type="WBParaSite" id="SSLN_0000916801-mRNA-1"/>
    </source>
</evidence>
<dbReference type="WBParaSite" id="SSLN_0000916801-mRNA-1">
    <property type="protein sequence ID" value="SSLN_0000916801-mRNA-1"/>
    <property type="gene ID" value="SSLN_0000916801"/>
</dbReference>
<reference evidence="3" key="1">
    <citation type="submission" date="2016-06" db="UniProtKB">
        <authorList>
            <consortium name="WormBaseParasite"/>
        </authorList>
    </citation>
    <scope>IDENTIFICATION</scope>
</reference>